<accession>A0A1E7FB30</accession>
<keyword evidence="3 10" id="KW-0349">Heme</keyword>
<evidence type="ECO:0000256" key="5">
    <source>
        <dbReference type="ARBA" id="ARBA00022792"/>
    </source>
</evidence>
<protein>
    <recommendedName>
        <fullName evidence="10">Holocytochrome c-type synthase</fullName>
        <ecNumber evidence="10">4.4.1.17</ecNumber>
    </recommendedName>
</protein>
<feature type="non-terminal residue" evidence="11">
    <location>
        <position position="1"/>
    </location>
</feature>
<dbReference type="PANTHER" id="PTHR12743:SF0">
    <property type="entry name" value="HOLOCYTOCHROME C-TYPE SYNTHASE"/>
    <property type="match status" value="1"/>
</dbReference>
<evidence type="ECO:0000256" key="4">
    <source>
        <dbReference type="ARBA" id="ARBA00022723"/>
    </source>
</evidence>
<dbReference type="EMBL" id="KV784359">
    <property type="protein sequence ID" value="OEU15225.1"/>
    <property type="molecule type" value="Genomic_DNA"/>
</dbReference>
<keyword evidence="4 10" id="KW-0479">Metal-binding</keyword>
<keyword evidence="12" id="KW-1185">Reference proteome</keyword>
<comment type="similarity">
    <text evidence="2 10">Belongs to the cytochrome c-type heme lyase family.</text>
</comment>
<keyword evidence="7 10" id="KW-0496">Mitochondrion</keyword>
<dbReference type="PROSITE" id="PS00822">
    <property type="entry name" value="CYTO_HEME_LYASE_2"/>
    <property type="match status" value="1"/>
</dbReference>
<dbReference type="Proteomes" id="UP000095751">
    <property type="component" value="Unassembled WGS sequence"/>
</dbReference>
<evidence type="ECO:0000256" key="9">
    <source>
        <dbReference type="ARBA" id="ARBA00023239"/>
    </source>
</evidence>
<dbReference type="Pfam" id="PF01265">
    <property type="entry name" value="Cyto_heme_lyase"/>
    <property type="match status" value="2"/>
</dbReference>
<evidence type="ECO:0000313" key="11">
    <source>
        <dbReference type="EMBL" id="OEU15225.1"/>
    </source>
</evidence>
<dbReference type="PANTHER" id="PTHR12743">
    <property type="entry name" value="CYTOCHROME C1 HEME LYASE"/>
    <property type="match status" value="1"/>
</dbReference>
<dbReference type="EC" id="4.4.1.17" evidence="10"/>
<dbReference type="InterPro" id="IPR000511">
    <property type="entry name" value="Holocyt_c/c1_synthase"/>
</dbReference>
<keyword evidence="5 10" id="KW-0999">Mitochondrion inner membrane</keyword>
<comment type="function">
    <text evidence="10">Lyase that catalyzes the covalent linking of the heme group to the cytochrome C apoprotein to produce the mature functional cytochrome.</text>
</comment>
<dbReference type="GO" id="GO:0046872">
    <property type="term" value="F:metal ion binding"/>
    <property type="evidence" value="ECO:0007669"/>
    <property type="project" value="UniProtKB-KW"/>
</dbReference>
<evidence type="ECO:0000256" key="1">
    <source>
        <dbReference type="ARBA" id="ARBA00004273"/>
    </source>
</evidence>
<dbReference type="GO" id="GO:0004408">
    <property type="term" value="F:holocytochrome-c synthase activity"/>
    <property type="evidence" value="ECO:0007669"/>
    <property type="project" value="UniProtKB-EC"/>
</dbReference>
<evidence type="ECO:0000313" key="12">
    <source>
        <dbReference type="Proteomes" id="UP000095751"/>
    </source>
</evidence>
<dbReference type="OrthoDB" id="4243at2759"/>
<reference evidence="11 12" key="1">
    <citation type="submission" date="2016-09" db="EMBL/GenBank/DDBJ databases">
        <title>Extensive genetic diversity and differential bi-allelic expression allows diatom success in the polar Southern Ocean.</title>
        <authorList>
            <consortium name="DOE Joint Genome Institute"/>
            <person name="Mock T."/>
            <person name="Otillar R.P."/>
            <person name="Strauss J."/>
            <person name="Dupont C."/>
            <person name="Frickenhaus S."/>
            <person name="Maumus F."/>
            <person name="Mcmullan M."/>
            <person name="Sanges R."/>
            <person name="Schmutz J."/>
            <person name="Toseland A."/>
            <person name="Valas R."/>
            <person name="Veluchamy A."/>
            <person name="Ward B.J."/>
            <person name="Allen A."/>
            <person name="Barry K."/>
            <person name="Falciatore A."/>
            <person name="Ferrante M."/>
            <person name="Fortunato A.E."/>
            <person name="Gloeckner G."/>
            <person name="Gruber A."/>
            <person name="Hipkin R."/>
            <person name="Janech M."/>
            <person name="Kroth P."/>
            <person name="Leese F."/>
            <person name="Lindquist E."/>
            <person name="Lyon B.R."/>
            <person name="Martin J."/>
            <person name="Mayer C."/>
            <person name="Parker M."/>
            <person name="Quesneville H."/>
            <person name="Raymond J."/>
            <person name="Uhlig C."/>
            <person name="Valentin K.U."/>
            <person name="Worden A.Z."/>
            <person name="Armbrust E.V."/>
            <person name="Bowler C."/>
            <person name="Green B."/>
            <person name="Moulton V."/>
            <person name="Van Oosterhout C."/>
            <person name="Grigoriev I."/>
        </authorList>
    </citation>
    <scope>NUCLEOTIDE SEQUENCE [LARGE SCALE GENOMIC DNA]</scope>
    <source>
        <strain evidence="11 12">CCMP1102</strain>
    </source>
</reference>
<dbReference type="AlphaFoldDB" id="A0A1E7FB30"/>
<comment type="subcellular location">
    <subcellularLocation>
        <location evidence="1 10">Mitochondrion inner membrane</location>
    </subcellularLocation>
</comment>
<gene>
    <name evidence="11" type="ORF">FRACYDRAFT_163984</name>
</gene>
<evidence type="ECO:0000256" key="10">
    <source>
        <dbReference type="RuleBase" id="RU363130"/>
    </source>
</evidence>
<keyword evidence="8 10" id="KW-0472">Membrane</keyword>
<evidence type="ECO:0000256" key="3">
    <source>
        <dbReference type="ARBA" id="ARBA00022617"/>
    </source>
</evidence>
<dbReference type="GO" id="GO:0005743">
    <property type="term" value="C:mitochondrial inner membrane"/>
    <property type="evidence" value="ECO:0007669"/>
    <property type="project" value="UniProtKB-SubCell"/>
</dbReference>
<name>A0A1E7FB30_9STRA</name>
<sequence>ENNTWVYPSEQQVFNAMQRKGWKGVEEESIPSFLQVHNSVNERSWKDVCKWEEPNKIELVRFEGRPKDLSPKAWFLSTFLFQDKPFDRHDWYVSNDTQEEKRYVLDFYMTDTTSRSDGMMMPRVEIDVRPALDNPEA</sequence>
<dbReference type="PROSITE" id="PS00821">
    <property type="entry name" value="CYTO_HEME_LYASE_1"/>
    <property type="match status" value="1"/>
</dbReference>
<feature type="non-terminal residue" evidence="11">
    <location>
        <position position="137"/>
    </location>
</feature>
<organism evidence="11 12">
    <name type="scientific">Fragilariopsis cylindrus CCMP1102</name>
    <dbReference type="NCBI Taxonomy" id="635003"/>
    <lineage>
        <taxon>Eukaryota</taxon>
        <taxon>Sar</taxon>
        <taxon>Stramenopiles</taxon>
        <taxon>Ochrophyta</taxon>
        <taxon>Bacillariophyta</taxon>
        <taxon>Bacillariophyceae</taxon>
        <taxon>Bacillariophycidae</taxon>
        <taxon>Bacillariales</taxon>
        <taxon>Bacillariaceae</taxon>
        <taxon>Fragilariopsis</taxon>
    </lineage>
</organism>
<evidence type="ECO:0000256" key="8">
    <source>
        <dbReference type="ARBA" id="ARBA00023136"/>
    </source>
</evidence>
<dbReference type="InParanoid" id="A0A1E7FB30"/>
<evidence type="ECO:0000256" key="7">
    <source>
        <dbReference type="ARBA" id="ARBA00023128"/>
    </source>
</evidence>
<keyword evidence="6 10" id="KW-0408">Iron</keyword>
<dbReference type="KEGG" id="fcy:FRACYDRAFT_163984"/>
<proteinExistence type="inferred from homology"/>
<evidence type="ECO:0000256" key="6">
    <source>
        <dbReference type="ARBA" id="ARBA00023004"/>
    </source>
</evidence>
<keyword evidence="9 10" id="KW-0456">Lyase</keyword>
<evidence type="ECO:0000256" key="2">
    <source>
        <dbReference type="ARBA" id="ARBA00007255"/>
    </source>
</evidence>
<comment type="catalytic activity">
    <reaction evidence="10">
        <text>holo-[cytochrome c] = apo-[cytochrome c] + heme b</text>
        <dbReference type="Rhea" id="RHEA:22648"/>
        <dbReference type="Rhea" id="RHEA-COMP:10725"/>
        <dbReference type="Rhea" id="RHEA-COMP:10726"/>
        <dbReference type="ChEBI" id="CHEBI:29950"/>
        <dbReference type="ChEBI" id="CHEBI:60344"/>
        <dbReference type="ChEBI" id="CHEBI:83739"/>
        <dbReference type="EC" id="4.4.1.17"/>
    </reaction>
</comment>